<reference evidence="2" key="2">
    <citation type="submission" date="2021-04" db="EMBL/GenBank/DDBJ databases">
        <authorList>
            <person name="Gilroy R."/>
        </authorList>
    </citation>
    <scope>NUCLEOTIDE SEQUENCE</scope>
    <source>
        <strain evidence="2">ChiBcec2-3848</strain>
    </source>
</reference>
<evidence type="ECO:0000313" key="3">
    <source>
        <dbReference type="Proteomes" id="UP000823886"/>
    </source>
</evidence>
<feature type="domain" description="Polymerase/histidinol phosphatase N-terminal" evidence="1">
    <location>
        <begin position="6"/>
        <end position="73"/>
    </location>
</feature>
<accession>A0A9D2PNQ4</accession>
<dbReference type="SUPFAM" id="SSF89550">
    <property type="entry name" value="PHP domain-like"/>
    <property type="match status" value="1"/>
</dbReference>
<sequence length="315" mass="35131">MRYKRIELHNHTTESDASITCRQLVEFMAADGADAFALTDHNTISGHDKVRKILKETGTPLSCIYGMEYTTYYGHILCFNLHEYVPWENINLHKPELLFQAVQQTGALAGIAHPFSYGAPFARGCRFEMQISDYSVVDFIEIMNNPEPLHEVNEKGLLLWESLVLDGYKIAMTSGMDLHQRSSMEDQFATFVPALEGKTAAEELECAIRSQKTCISRGPVLECFLDEEKGTLSFSLTETAKPGFASREQAPWLVTLTSREETTVHALDDAVRLASLGNPRLLIPKLYQGDTRLEHLVCVGSVIELSKPKGGISVS</sequence>
<dbReference type="AlphaFoldDB" id="A0A9D2PNQ4"/>
<proteinExistence type="predicted"/>
<dbReference type="GO" id="GO:0004534">
    <property type="term" value="F:5'-3' RNA exonuclease activity"/>
    <property type="evidence" value="ECO:0007669"/>
    <property type="project" value="TreeGrafter"/>
</dbReference>
<dbReference type="PANTHER" id="PTHR42924:SF3">
    <property type="entry name" value="POLYMERASE_HISTIDINOL PHOSPHATASE N-TERMINAL DOMAIN-CONTAINING PROTEIN"/>
    <property type="match status" value="1"/>
</dbReference>
<dbReference type="InterPro" id="IPR052018">
    <property type="entry name" value="PHP_domain"/>
</dbReference>
<dbReference type="EMBL" id="DWVZ01000109">
    <property type="protein sequence ID" value="HJC63608.1"/>
    <property type="molecule type" value="Genomic_DNA"/>
</dbReference>
<dbReference type="PANTHER" id="PTHR42924">
    <property type="entry name" value="EXONUCLEASE"/>
    <property type="match status" value="1"/>
</dbReference>
<dbReference type="NCBIfam" id="NF038032">
    <property type="entry name" value="CehA_McbA_metalo"/>
    <property type="match status" value="1"/>
</dbReference>
<dbReference type="Proteomes" id="UP000823886">
    <property type="component" value="Unassembled WGS sequence"/>
</dbReference>
<comment type="caution">
    <text evidence="2">The sequence shown here is derived from an EMBL/GenBank/DDBJ whole genome shotgun (WGS) entry which is preliminary data.</text>
</comment>
<dbReference type="InterPro" id="IPR004013">
    <property type="entry name" value="PHP_dom"/>
</dbReference>
<reference evidence="2" key="1">
    <citation type="journal article" date="2021" name="PeerJ">
        <title>Extensive microbial diversity within the chicken gut microbiome revealed by metagenomics and culture.</title>
        <authorList>
            <person name="Gilroy R."/>
            <person name="Ravi A."/>
            <person name="Getino M."/>
            <person name="Pursley I."/>
            <person name="Horton D.L."/>
            <person name="Alikhan N.F."/>
            <person name="Baker D."/>
            <person name="Gharbi K."/>
            <person name="Hall N."/>
            <person name="Watson M."/>
            <person name="Adriaenssens E.M."/>
            <person name="Foster-Nyarko E."/>
            <person name="Jarju S."/>
            <person name="Secka A."/>
            <person name="Antonio M."/>
            <person name="Oren A."/>
            <person name="Chaudhuri R.R."/>
            <person name="La Ragione R."/>
            <person name="Hildebrand F."/>
            <person name="Pallen M.J."/>
        </authorList>
    </citation>
    <scope>NUCLEOTIDE SEQUENCE</scope>
    <source>
        <strain evidence="2">ChiBcec2-3848</strain>
    </source>
</reference>
<organism evidence="2 3">
    <name type="scientific">Candidatus Blautia merdavium</name>
    <dbReference type="NCBI Taxonomy" id="2838494"/>
    <lineage>
        <taxon>Bacteria</taxon>
        <taxon>Bacillati</taxon>
        <taxon>Bacillota</taxon>
        <taxon>Clostridia</taxon>
        <taxon>Lachnospirales</taxon>
        <taxon>Lachnospiraceae</taxon>
        <taxon>Blautia</taxon>
    </lineage>
</organism>
<protein>
    <submittedName>
        <fullName evidence="2">CehA/McbA family metallohydrolase</fullName>
    </submittedName>
</protein>
<name>A0A9D2PNQ4_9FIRM</name>
<gene>
    <name evidence="2" type="ORF">H9753_08325</name>
</gene>
<evidence type="ECO:0000313" key="2">
    <source>
        <dbReference type="EMBL" id="HJC63608.1"/>
    </source>
</evidence>
<dbReference type="InterPro" id="IPR016195">
    <property type="entry name" value="Pol/histidinol_Pase-like"/>
</dbReference>
<dbReference type="Gene3D" id="3.20.20.140">
    <property type="entry name" value="Metal-dependent hydrolases"/>
    <property type="match status" value="1"/>
</dbReference>
<evidence type="ECO:0000259" key="1">
    <source>
        <dbReference type="SMART" id="SM00481"/>
    </source>
</evidence>
<dbReference type="SMART" id="SM00481">
    <property type="entry name" value="POLIIIAc"/>
    <property type="match status" value="1"/>
</dbReference>
<dbReference type="Pfam" id="PF02811">
    <property type="entry name" value="PHP"/>
    <property type="match status" value="1"/>
</dbReference>
<dbReference type="GO" id="GO:0035312">
    <property type="term" value="F:5'-3' DNA exonuclease activity"/>
    <property type="evidence" value="ECO:0007669"/>
    <property type="project" value="TreeGrafter"/>
</dbReference>
<dbReference type="InterPro" id="IPR003141">
    <property type="entry name" value="Pol/His_phosphatase_N"/>
</dbReference>